<dbReference type="Proteomes" id="UP000579531">
    <property type="component" value="Unassembled WGS sequence"/>
</dbReference>
<dbReference type="GeneID" id="93836632"/>
<dbReference type="PANTHER" id="PTHR11825:SF44">
    <property type="entry name" value="BRANCHED-CHAIN-AMINO-ACID AMINOTRANSFERASE"/>
    <property type="match status" value="1"/>
</dbReference>
<dbReference type="InterPro" id="IPR018300">
    <property type="entry name" value="Aminotrans_IV_CS"/>
</dbReference>
<evidence type="ECO:0000313" key="18">
    <source>
        <dbReference type="EMBL" id="MBB5809220.1"/>
    </source>
</evidence>
<dbReference type="NCBIfam" id="NF009897">
    <property type="entry name" value="PRK13357.1"/>
    <property type="match status" value="1"/>
</dbReference>
<dbReference type="EMBL" id="JACHLX010000001">
    <property type="protein sequence ID" value="MBB5809220.1"/>
    <property type="molecule type" value="Genomic_DNA"/>
</dbReference>
<keyword evidence="8 17" id="KW-0808">Transferase</keyword>
<dbReference type="Pfam" id="PF01063">
    <property type="entry name" value="Aminotran_4"/>
    <property type="match status" value="1"/>
</dbReference>
<dbReference type="InterPro" id="IPR043131">
    <property type="entry name" value="BCAT-like_N"/>
</dbReference>
<evidence type="ECO:0000256" key="16">
    <source>
        <dbReference type="RuleBase" id="RU004516"/>
    </source>
</evidence>
<evidence type="ECO:0000256" key="1">
    <source>
        <dbReference type="ARBA" id="ARBA00001933"/>
    </source>
</evidence>
<keyword evidence="7 17" id="KW-0028">Amino-acid biosynthesis</keyword>
<dbReference type="PANTHER" id="PTHR11825">
    <property type="entry name" value="SUBGROUP IIII AMINOTRANSFERASE"/>
    <property type="match status" value="1"/>
</dbReference>
<dbReference type="GO" id="GO:0008652">
    <property type="term" value="P:amino acid biosynthetic process"/>
    <property type="evidence" value="ECO:0007669"/>
    <property type="project" value="UniProtKB-KW"/>
</dbReference>
<keyword evidence="9 16" id="KW-0663">Pyridoxal phosphate</keyword>
<evidence type="ECO:0000256" key="2">
    <source>
        <dbReference type="ARBA" id="ARBA00004824"/>
    </source>
</evidence>
<dbReference type="InterPro" id="IPR033939">
    <property type="entry name" value="BCAT_family"/>
</dbReference>
<dbReference type="GO" id="GO:0009082">
    <property type="term" value="P:branched-chain amino acid biosynthetic process"/>
    <property type="evidence" value="ECO:0007669"/>
    <property type="project" value="UniProtKB-KW"/>
</dbReference>
<name>A0AA89PXA4_STRCU</name>
<evidence type="ECO:0000256" key="8">
    <source>
        <dbReference type="ARBA" id="ARBA00022679"/>
    </source>
</evidence>
<keyword evidence="10 17" id="KW-0100">Branched-chain amino acid biosynthesis</keyword>
<dbReference type="RefSeq" id="WP_184842470.1">
    <property type="nucleotide sequence ID" value="NZ_BAABFE010000008.1"/>
</dbReference>
<evidence type="ECO:0000256" key="10">
    <source>
        <dbReference type="ARBA" id="ARBA00023304"/>
    </source>
</evidence>
<comment type="pathway">
    <text evidence="2">Amino-acid biosynthesis; L-isoleucine biosynthesis; L-isoleucine from 2-oxobutanoate: step 4/4.</text>
</comment>
<dbReference type="Gene3D" id="3.30.470.10">
    <property type="match status" value="1"/>
</dbReference>
<keyword evidence="19" id="KW-1185">Reference proteome</keyword>
<comment type="cofactor">
    <cofactor evidence="1 16">
        <name>pyridoxal 5'-phosphate</name>
        <dbReference type="ChEBI" id="CHEBI:597326"/>
    </cofactor>
</comment>
<dbReference type="Gene3D" id="3.20.10.10">
    <property type="entry name" value="D-amino Acid Aminotransferase, subunit A, domain 2"/>
    <property type="match status" value="1"/>
</dbReference>
<dbReference type="GO" id="GO:0004084">
    <property type="term" value="F:branched-chain-amino-acid transaminase activity"/>
    <property type="evidence" value="ECO:0007669"/>
    <property type="project" value="UniProtKB-EC"/>
</dbReference>
<dbReference type="SUPFAM" id="SSF56752">
    <property type="entry name" value="D-aminoacid aminotransferase-like PLP-dependent enzymes"/>
    <property type="match status" value="1"/>
</dbReference>
<evidence type="ECO:0000256" key="11">
    <source>
        <dbReference type="ARBA" id="ARBA00048212"/>
    </source>
</evidence>
<dbReference type="NCBIfam" id="TIGR01123">
    <property type="entry name" value="ilvE_II"/>
    <property type="match status" value="1"/>
</dbReference>
<comment type="pathway">
    <text evidence="3">Amino-acid biosynthesis; L-valine biosynthesis; L-valine from pyruvate: step 4/4.</text>
</comment>
<evidence type="ECO:0000256" key="3">
    <source>
        <dbReference type="ARBA" id="ARBA00004931"/>
    </source>
</evidence>
<reference evidence="18 19" key="1">
    <citation type="submission" date="2020-08" db="EMBL/GenBank/DDBJ databases">
        <title>Sequencing the genomes of 1000 actinobacteria strains.</title>
        <authorList>
            <person name="Klenk H.-P."/>
        </authorList>
    </citation>
    <scope>NUCLEOTIDE SEQUENCE [LARGE SCALE GENOMIC DNA]</scope>
    <source>
        <strain evidence="18 19">DSM 40129</strain>
    </source>
</reference>
<dbReference type="CDD" id="cd01557">
    <property type="entry name" value="BCAT_beta_family"/>
    <property type="match status" value="1"/>
</dbReference>
<comment type="catalytic activity">
    <reaction evidence="13 17">
        <text>L-leucine + 2-oxoglutarate = 4-methyl-2-oxopentanoate + L-glutamate</text>
        <dbReference type="Rhea" id="RHEA:18321"/>
        <dbReference type="ChEBI" id="CHEBI:16810"/>
        <dbReference type="ChEBI" id="CHEBI:17865"/>
        <dbReference type="ChEBI" id="CHEBI:29985"/>
        <dbReference type="ChEBI" id="CHEBI:57427"/>
        <dbReference type="EC" id="2.6.1.42"/>
    </reaction>
</comment>
<dbReference type="PIRSF" id="PIRSF006468">
    <property type="entry name" value="BCAT1"/>
    <property type="match status" value="1"/>
</dbReference>
<sequence>MALLTIEKKPTVDVLPAAQREAILADPGFGRHFTDHMVTITWTEGRGWHDGRLVPFGPLSLHPAANVLHYAQEVFEGLKAYRLPDGTTALFRPETNARRFQHSARRMAMPELPVTTFLQACEAHLRQDHAWVPEHGTEKSLYLRPFMVGTEPGLGMRPAAEYLFALIASPAAAYFAGDVEPLSIWVCEDRVRAVSGGVGDAKTGGNYAASLLAQTEAAARGCDQVAYLDAVEHRWVEELGAMNLFFVYEGRAGEPPTIVTPPLTGSLLAGVTRDSVLTLARELGWDTREAPVSVDQWQADAAEGTLTEVFACGTAAVLTPVGVVKRAGAEWTQGDGAPGRVTLKLRRMLLDIQRGLAGDRHGWVHRVR</sequence>
<evidence type="ECO:0000256" key="7">
    <source>
        <dbReference type="ARBA" id="ARBA00022605"/>
    </source>
</evidence>
<evidence type="ECO:0000256" key="17">
    <source>
        <dbReference type="RuleBase" id="RU004517"/>
    </source>
</evidence>
<evidence type="ECO:0000256" key="9">
    <source>
        <dbReference type="ARBA" id="ARBA00022898"/>
    </source>
</evidence>
<feature type="modified residue" description="N6-(pyridoxal phosphate)lysine" evidence="14">
    <location>
        <position position="202"/>
    </location>
</feature>
<evidence type="ECO:0000256" key="6">
    <source>
        <dbReference type="ARBA" id="ARBA00022576"/>
    </source>
</evidence>
<evidence type="ECO:0000256" key="4">
    <source>
        <dbReference type="ARBA" id="ARBA00005072"/>
    </source>
</evidence>
<evidence type="ECO:0000256" key="14">
    <source>
        <dbReference type="PIRSR" id="PIRSR006468-1"/>
    </source>
</evidence>
<evidence type="ECO:0000256" key="13">
    <source>
        <dbReference type="ARBA" id="ARBA00049229"/>
    </source>
</evidence>
<keyword evidence="6 17" id="KW-0032">Aminotransferase</keyword>
<evidence type="ECO:0000256" key="5">
    <source>
        <dbReference type="ARBA" id="ARBA00009320"/>
    </source>
</evidence>
<evidence type="ECO:0000256" key="15">
    <source>
        <dbReference type="RuleBase" id="RU004106"/>
    </source>
</evidence>
<dbReference type="PROSITE" id="PS00770">
    <property type="entry name" value="AA_TRANSFER_CLASS_4"/>
    <property type="match status" value="1"/>
</dbReference>
<dbReference type="EC" id="2.6.1.42" evidence="17"/>
<comment type="pathway">
    <text evidence="4">Amino-acid biosynthesis; L-leucine biosynthesis; L-leucine from 3-methyl-2-oxobutanoate: step 4/4.</text>
</comment>
<gene>
    <name evidence="18" type="ORF">HNR72_000248</name>
</gene>
<dbReference type="AlphaFoldDB" id="A0AA89PXA4"/>
<comment type="catalytic activity">
    <reaction evidence="11 17">
        <text>L-valine + 2-oxoglutarate = 3-methyl-2-oxobutanoate + L-glutamate</text>
        <dbReference type="Rhea" id="RHEA:24813"/>
        <dbReference type="ChEBI" id="CHEBI:11851"/>
        <dbReference type="ChEBI" id="CHEBI:16810"/>
        <dbReference type="ChEBI" id="CHEBI:29985"/>
        <dbReference type="ChEBI" id="CHEBI:57762"/>
        <dbReference type="EC" id="2.6.1.42"/>
    </reaction>
</comment>
<accession>A0AA89PXA4</accession>
<comment type="catalytic activity">
    <reaction evidence="12 17">
        <text>L-isoleucine + 2-oxoglutarate = (S)-3-methyl-2-oxopentanoate + L-glutamate</text>
        <dbReference type="Rhea" id="RHEA:24801"/>
        <dbReference type="ChEBI" id="CHEBI:16810"/>
        <dbReference type="ChEBI" id="CHEBI:29985"/>
        <dbReference type="ChEBI" id="CHEBI:35146"/>
        <dbReference type="ChEBI" id="CHEBI:58045"/>
        <dbReference type="EC" id="2.6.1.42"/>
    </reaction>
</comment>
<dbReference type="InterPro" id="IPR001544">
    <property type="entry name" value="Aminotrans_IV"/>
</dbReference>
<evidence type="ECO:0000313" key="19">
    <source>
        <dbReference type="Proteomes" id="UP000579531"/>
    </source>
</evidence>
<dbReference type="InterPro" id="IPR036038">
    <property type="entry name" value="Aminotransferase-like"/>
</dbReference>
<dbReference type="InterPro" id="IPR005786">
    <property type="entry name" value="B_amino_transII"/>
</dbReference>
<evidence type="ECO:0000256" key="12">
    <source>
        <dbReference type="ARBA" id="ARBA00048798"/>
    </source>
</evidence>
<proteinExistence type="inferred from homology"/>
<protein>
    <recommendedName>
        <fullName evidence="17">Branched-chain-amino-acid aminotransferase</fullName>
        <ecNumber evidence="17">2.6.1.42</ecNumber>
    </recommendedName>
</protein>
<comment type="caution">
    <text evidence="18">The sequence shown here is derived from an EMBL/GenBank/DDBJ whole genome shotgun (WGS) entry which is preliminary data.</text>
</comment>
<dbReference type="InterPro" id="IPR043132">
    <property type="entry name" value="BCAT-like_C"/>
</dbReference>
<comment type="similarity">
    <text evidence="5 15">Belongs to the class-IV pyridoxal-phosphate-dependent aminotransferase family.</text>
</comment>
<organism evidence="18 19">
    <name type="scientific">Streptomyces collinus</name>
    <dbReference type="NCBI Taxonomy" id="42684"/>
    <lineage>
        <taxon>Bacteria</taxon>
        <taxon>Bacillati</taxon>
        <taxon>Actinomycetota</taxon>
        <taxon>Actinomycetes</taxon>
        <taxon>Kitasatosporales</taxon>
        <taxon>Streptomycetaceae</taxon>
        <taxon>Streptomyces</taxon>
    </lineage>
</organism>